<reference evidence="1" key="1">
    <citation type="submission" date="2021-01" db="EMBL/GenBank/DDBJ databases">
        <title>Whole genome shotgun sequence of Virgisporangium ochraceum NBRC 16418.</title>
        <authorList>
            <person name="Komaki H."/>
            <person name="Tamura T."/>
        </authorList>
    </citation>
    <scope>NUCLEOTIDE SEQUENCE</scope>
    <source>
        <strain evidence="1">NBRC 16418</strain>
    </source>
</reference>
<dbReference type="AlphaFoldDB" id="A0A8J3ZY80"/>
<comment type="caution">
    <text evidence="1">The sequence shown here is derived from an EMBL/GenBank/DDBJ whole genome shotgun (WGS) entry which is preliminary data.</text>
</comment>
<dbReference type="EMBL" id="BOPH01000082">
    <property type="protein sequence ID" value="GIJ70695.1"/>
    <property type="molecule type" value="Genomic_DNA"/>
</dbReference>
<dbReference type="RefSeq" id="WP_203930591.1">
    <property type="nucleotide sequence ID" value="NZ_BOPH01000082.1"/>
</dbReference>
<protein>
    <submittedName>
        <fullName evidence="1">Uncharacterized protein</fullName>
    </submittedName>
</protein>
<proteinExistence type="predicted"/>
<sequence>MTTTDERIPPAVSPTEIAARRLKAAPTDRVVFRVAGLYGVSTHSAEFPVSASESIDTGTVSITLDPESGASGNVGIMDFEKRYLRVRYNIHAVFPALHQLVMSGQHDLSLLGPVRATATDECAVTEDFSGWRALGCMDFLPGSLWAGASGG</sequence>
<evidence type="ECO:0000313" key="1">
    <source>
        <dbReference type="EMBL" id="GIJ70695.1"/>
    </source>
</evidence>
<keyword evidence="2" id="KW-1185">Reference proteome</keyword>
<evidence type="ECO:0000313" key="2">
    <source>
        <dbReference type="Proteomes" id="UP000635606"/>
    </source>
</evidence>
<gene>
    <name evidence="1" type="ORF">Voc01_056120</name>
</gene>
<dbReference type="Proteomes" id="UP000635606">
    <property type="component" value="Unassembled WGS sequence"/>
</dbReference>
<organism evidence="1 2">
    <name type="scientific">Virgisporangium ochraceum</name>
    <dbReference type="NCBI Taxonomy" id="65505"/>
    <lineage>
        <taxon>Bacteria</taxon>
        <taxon>Bacillati</taxon>
        <taxon>Actinomycetota</taxon>
        <taxon>Actinomycetes</taxon>
        <taxon>Micromonosporales</taxon>
        <taxon>Micromonosporaceae</taxon>
        <taxon>Virgisporangium</taxon>
    </lineage>
</organism>
<accession>A0A8J3ZY80</accession>
<name>A0A8J3ZY80_9ACTN</name>